<feature type="compositionally biased region" description="Low complexity" evidence="1">
    <location>
        <begin position="26"/>
        <end position="40"/>
    </location>
</feature>
<keyword evidence="4" id="KW-1185">Reference proteome</keyword>
<evidence type="ECO:0000313" key="4">
    <source>
        <dbReference type="Proteomes" id="UP000299102"/>
    </source>
</evidence>
<reference evidence="3 4" key="1">
    <citation type="journal article" date="2019" name="Commun. Biol.">
        <title>The bagworm genome reveals a unique fibroin gene that provides high tensile strength.</title>
        <authorList>
            <person name="Kono N."/>
            <person name="Nakamura H."/>
            <person name="Ohtoshi R."/>
            <person name="Tomita M."/>
            <person name="Numata K."/>
            <person name="Arakawa K."/>
        </authorList>
    </citation>
    <scope>NUCLEOTIDE SEQUENCE [LARGE SCALE GENOMIC DNA]</scope>
</reference>
<organism evidence="3 4">
    <name type="scientific">Eumeta variegata</name>
    <name type="common">Bagworm moth</name>
    <name type="synonym">Eumeta japonica</name>
    <dbReference type="NCBI Taxonomy" id="151549"/>
    <lineage>
        <taxon>Eukaryota</taxon>
        <taxon>Metazoa</taxon>
        <taxon>Ecdysozoa</taxon>
        <taxon>Arthropoda</taxon>
        <taxon>Hexapoda</taxon>
        <taxon>Insecta</taxon>
        <taxon>Pterygota</taxon>
        <taxon>Neoptera</taxon>
        <taxon>Endopterygota</taxon>
        <taxon>Lepidoptera</taxon>
        <taxon>Glossata</taxon>
        <taxon>Ditrysia</taxon>
        <taxon>Tineoidea</taxon>
        <taxon>Psychidae</taxon>
        <taxon>Oiketicinae</taxon>
        <taxon>Eumeta</taxon>
    </lineage>
</organism>
<dbReference type="InterPro" id="IPR000210">
    <property type="entry name" value="BTB/POZ_dom"/>
</dbReference>
<gene>
    <name evidence="3" type="ORF">EVAR_68645_1</name>
</gene>
<accession>A0A4C2AB75</accession>
<evidence type="ECO:0000313" key="3">
    <source>
        <dbReference type="EMBL" id="GBP98101.1"/>
    </source>
</evidence>
<dbReference type="SMART" id="SM00225">
    <property type="entry name" value="BTB"/>
    <property type="match status" value="1"/>
</dbReference>
<dbReference type="PROSITE" id="PS50097">
    <property type="entry name" value="BTB"/>
    <property type="match status" value="1"/>
</dbReference>
<feature type="compositionally biased region" description="Polar residues" evidence="1">
    <location>
        <begin position="1"/>
        <end position="10"/>
    </location>
</feature>
<dbReference type="GO" id="GO:0022008">
    <property type="term" value="P:neurogenesis"/>
    <property type="evidence" value="ECO:0007669"/>
    <property type="project" value="TreeGrafter"/>
</dbReference>
<dbReference type="GO" id="GO:0005829">
    <property type="term" value="C:cytosol"/>
    <property type="evidence" value="ECO:0007669"/>
    <property type="project" value="TreeGrafter"/>
</dbReference>
<feature type="region of interest" description="Disordered" evidence="1">
    <location>
        <begin position="1"/>
        <end position="57"/>
    </location>
</feature>
<dbReference type="AlphaFoldDB" id="A0A4C2AB75"/>
<dbReference type="InterPro" id="IPR011333">
    <property type="entry name" value="SKP1/BTB/POZ_sf"/>
</dbReference>
<dbReference type="Gene3D" id="3.30.710.10">
    <property type="entry name" value="Potassium Channel Kv1.1, Chain A"/>
    <property type="match status" value="1"/>
</dbReference>
<dbReference type="Proteomes" id="UP000299102">
    <property type="component" value="Unassembled WGS sequence"/>
</dbReference>
<feature type="compositionally biased region" description="Low complexity" evidence="1">
    <location>
        <begin position="48"/>
        <end position="57"/>
    </location>
</feature>
<dbReference type="OrthoDB" id="636773at2759"/>
<dbReference type="STRING" id="151549.A0A4C2AB75"/>
<dbReference type="PANTHER" id="PTHR45774">
    <property type="entry name" value="BTB/POZ DOMAIN-CONTAINING"/>
    <property type="match status" value="1"/>
</dbReference>
<dbReference type="EMBL" id="BGZK01003065">
    <property type="protein sequence ID" value="GBP98101.1"/>
    <property type="molecule type" value="Genomic_DNA"/>
</dbReference>
<evidence type="ECO:0000259" key="2">
    <source>
        <dbReference type="PROSITE" id="PS50097"/>
    </source>
</evidence>
<sequence>MLSPPHNNSGHQQQQHQQSTRGGSGASTTSTAAATSASVGASGGNERSVSSSGAGVSAGENNIQITQPISAPSSPLASPGALIPAPFCLPSSSTSAVVATSNGSGSYVCPNGVNASNMSYANVGASNANDTADPNWQATKATVLERNAAMFNNELMSDVTFIVGDDFDTVQTIPAHKYILATGSSVFYAMFYGGLAENKQEIKVPDVEPSAFLTLLSQSRLFEEPELMQRCWEVIDAQAEMAIKSEDFVDIDLKHLNQFYGVKR</sequence>
<feature type="domain" description="BTB" evidence="2">
    <location>
        <begin position="157"/>
        <end position="217"/>
    </location>
</feature>
<dbReference type="PANTHER" id="PTHR45774:SF9">
    <property type="entry name" value="LUTE, ISOFORM D"/>
    <property type="match status" value="1"/>
</dbReference>
<protein>
    <recommendedName>
        <fullName evidence="2">BTB domain-containing protein</fullName>
    </recommendedName>
</protein>
<dbReference type="SUPFAM" id="SSF54695">
    <property type="entry name" value="POZ domain"/>
    <property type="match status" value="1"/>
</dbReference>
<name>A0A4C2AB75_EUMVA</name>
<dbReference type="Pfam" id="PF00651">
    <property type="entry name" value="BTB"/>
    <property type="match status" value="1"/>
</dbReference>
<comment type="caution">
    <text evidence="3">The sequence shown here is derived from an EMBL/GenBank/DDBJ whole genome shotgun (WGS) entry which is preliminary data.</text>
</comment>
<evidence type="ECO:0000256" key="1">
    <source>
        <dbReference type="SAM" id="MobiDB-lite"/>
    </source>
</evidence>
<proteinExistence type="predicted"/>